<dbReference type="InterPro" id="IPR036047">
    <property type="entry name" value="F-box-like_dom_sf"/>
</dbReference>
<evidence type="ECO:0000313" key="2">
    <source>
        <dbReference type="Proteomes" id="UP000022910"/>
    </source>
</evidence>
<dbReference type="HOGENOM" id="CLU_028913_9_1_1"/>
<dbReference type="InterPro" id="IPR032675">
    <property type="entry name" value="LRR_dom_sf"/>
</dbReference>
<proteinExistence type="predicted"/>
<evidence type="ECO:0000313" key="1">
    <source>
        <dbReference type="EMBL" id="EXX68192.1"/>
    </source>
</evidence>
<dbReference type="STRING" id="1432141.A0A015JFC9"/>
<dbReference type="SUPFAM" id="SSF52047">
    <property type="entry name" value="RNI-like"/>
    <property type="match status" value="1"/>
</dbReference>
<sequence>MSLPILPIECFDNILFFLDNKSLYKCLFVNRYYCKATIPIIWRNPFIKQFSISISRSLIKTLLACLNEDEISSLIPCVIKFNIKPPLFEYVRFIKKLNHDCCVEHIEQFIKSLPELLSGNDYTNCREKLIHSIYNMIIQRSSFLEEFELNVAQKGYVDLPKPSIFTTYEPGFKNLSSLTIFSLDLISNDTKRKNTTKFLNIIPTFCNGIVNIELWIKFLNGIYVKQYMDIIKFQPLKRIFMYINNCEKISFNLGLEFRSETLKELILDSLDFKYIDLSFISKLKCLELLEFLYCKGFNHCEVQSESKLHLKEFKLWYCTTGTPMEEIISYLCNESLLKLALSYVTPKAAETVKEYCPNVSSLCIQICSDSVIPFICELRSLKVLNIGSDNGIDMSSLVKSLGNHLTSVEYLFFDFNIDLPSFIYFTNYCKANLKKWIITLDNNSLSKEYLLYVNNFQKVHNSLKEFGINKYRYNWTDEELEIVDMLKNQGINVVTSGELDLFH</sequence>
<organism evidence="1 2">
    <name type="scientific">Rhizophagus irregularis (strain DAOM 197198w)</name>
    <name type="common">Glomus intraradices</name>
    <dbReference type="NCBI Taxonomy" id="1432141"/>
    <lineage>
        <taxon>Eukaryota</taxon>
        <taxon>Fungi</taxon>
        <taxon>Fungi incertae sedis</taxon>
        <taxon>Mucoromycota</taxon>
        <taxon>Glomeromycotina</taxon>
        <taxon>Glomeromycetes</taxon>
        <taxon>Glomerales</taxon>
        <taxon>Glomeraceae</taxon>
        <taxon>Rhizophagus</taxon>
    </lineage>
</organism>
<comment type="caution">
    <text evidence="1">The sequence shown here is derived from an EMBL/GenBank/DDBJ whole genome shotgun (WGS) entry which is preliminary data.</text>
</comment>
<accession>A0A015JFC9</accession>
<dbReference type="SUPFAM" id="SSF81383">
    <property type="entry name" value="F-box domain"/>
    <property type="match status" value="1"/>
</dbReference>
<dbReference type="OrthoDB" id="2306573at2759"/>
<dbReference type="Gene3D" id="3.80.10.10">
    <property type="entry name" value="Ribonuclease Inhibitor"/>
    <property type="match status" value="1"/>
</dbReference>
<dbReference type="EMBL" id="JEMT01017380">
    <property type="protein sequence ID" value="EXX68192.1"/>
    <property type="molecule type" value="Genomic_DNA"/>
</dbReference>
<dbReference type="AlphaFoldDB" id="A0A015JFC9"/>
<dbReference type="Proteomes" id="UP000022910">
    <property type="component" value="Unassembled WGS sequence"/>
</dbReference>
<protein>
    <recommendedName>
        <fullName evidence="3">F-box domain-containing protein</fullName>
    </recommendedName>
</protein>
<gene>
    <name evidence="1" type="ORF">RirG_107310</name>
</gene>
<reference evidence="1 2" key="1">
    <citation type="submission" date="2014-02" db="EMBL/GenBank/DDBJ databases">
        <title>Single nucleus genome sequencing reveals high similarity among nuclei of an endomycorrhizal fungus.</title>
        <authorList>
            <person name="Lin K."/>
            <person name="Geurts R."/>
            <person name="Zhang Z."/>
            <person name="Limpens E."/>
            <person name="Saunders D.G."/>
            <person name="Mu D."/>
            <person name="Pang E."/>
            <person name="Cao H."/>
            <person name="Cha H."/>
            <person name="Lin T."/>
            <person name="Zhou Q."/>
            <person name="Shang Y."/>
            <person name="Li Y."/>
            <person name="Ivanov S."/>
            <person name="Sharma T."/>
            <person name="Velzen R.V."/>
            <person name="Ruijter N.D."/>
            <person name="Aanen D.K."/>
            <person name="Win J."/>
            <person name="Kamoun S."/>
            <person name="Bisseling T."/>
            <person name="Huang S."/>
        </authorList>
    </citation>
    <scope>NUCLEOTIDE SEQUENCE [LARGE SCALE GENOMIC DNA]</scope>
    <source>
        <strain evidence="2">DAOM197198w</strain>
    </source>
</reference>
<keyword evidence="2" id="KW-1185">Reference proteome</keyword>
<evidence type="ECO:0008006" key="3">
    <source>
        <dbReference type="Google" id="ProtNLM"/>
    </source>
</evidence>
<name>A0A015JFC9_RHIIW</name>